<evidence type="ECO:0000256" key="3">
    <source>
        <dbReference type="ARBA" id="ARBA00022475"/>
    </source>
</evidence>
<evidence type="ECO:0000256" key="5">
    <source>
        <dbReference type="ARBA" id="ARBA00022989"/>
    </source>
</evidence>
<name>A0ABX5QD76_9MICO</name>
<dbReference type="RefSeq" id="WP_017882841.1">
    <property type="nucleotide sequence ID" value="NZ_CP035037.1"/>
</dbReference>
<keyword evidence="4 7" id="KW-0812">Transmembrane</keyword>
<keyword evidence="6 7" id="KW-0472">Membrane</keyword>
<keyword evidence="10" id="KW-1185">Reference proteome</keyword>
<feature type="transmembrane region" description="Helical" evidence="7">
    <location>
        <begin position="418"/>
        <end position="438"/>
    </location>
</feature>
<keyword evidence="2 7" id="KW-0813">Transport</keyword>
<feature type="transmembrane region" description="Helical" evidence="7">
    <location>
        <begin position="201"/>
        <end position="225"/>
    </location>
</feature>
<organism evidence="9 10">
    <name type="scientific">Leucobacter muris</name>
    <dbReference type="NCBI Taxonomy" id="1935379"/>
    <lineage>
        <taxon>Bacteria</taxon>
        <taxon>Bacillati</taxon>
        <taxon>Actinomycetota</taxon>
        <taxon>Actinomycetes</taxon>
        <taxon>Micrococcales</taxon>
        <taxon>Microbacteriaceae</taxon>
        <taxon>Leucobacter</taxon>
    </lineage>
</organism>
<evidence type="ECO:0000259" key="8">
    <source>
        <dbReference type="PROSITE" id="PS50928"/>
    </source>
</evidence>
<proteinExistence type="inferred from homology"/>
<reference evidence="9 10" key="1">
    <citation type="submission" date="2019-01" db="EMBL/GenBank/DDBJ databases">
        <title>Leucobacter muris sp. nov. isolated from the nose of a laboratory mouse.</title>
        <authorList>
            <person name="Benga L."/>
            <person name="Sproeer C."/>
            <person name="Schumann P."/>
            <person name="Verbarg S."/>
            <person name="Bunk B."/>
            <person name="Engelhardt E."/>
            <person name="Benten P.M."/>
            <person name="Sager M."/>
        </authorList>
    </citation>
    <scope>NUCLEOTIDE SEQUENCE [LARGE SCALE GENOMIC DNA]</scope>
    <source>
        <strain evidence="9 10">DSM 101948</strain>
    </source>
</reference>
<feature type="transmembrane region" description="Helical" evidence="7">
    <location>
        <begin position="471"/>
        <end position="494"/>
    </location>
</feature>
<dbReference type="PANTHER" id="PTHR30151:SF41">
    <property type="entry name" value="ABC TRANSPORTER PERMEASE PROTEIN"/>
    <property type="match status" value="1"/>
</dbReference>
<keyword evidence="3" id="KW-1003">Cell membrane</keyword>
<evidence type="ECO:0000313" key="9">
    <source>
        <dbReference type="EMBL" id="QAB16950.1"/>
    </source>
</evidence>
<dbReference type="InterPro" id="IPR035906">
    <property type="entry name" value="MetI-like_sf"/>
</dbReference>
<evidence type="ECO:0000256" key="4">
    <source>
        <dbReference type="ARBA" id="ARBA00022692"/>
    </source>
</evidence>
<evidence type="ECO:0000313" key="10">
    <source>
        <dbReference type="Proteomes" id="UP000285768"/>
    </source>
</evidence>
<keyword evidence="5 7" id="KW-1133">Transmembrane helix</keyword>
<feature type="transmembrane region" description="Helical" evidence="7">
    <location>
        <begin position="245"/>
        <end position="267"/>
    </location>
</feature>
<feature type="transmembrane region" description="Helical" evidence="7">
    <location>
        <begin position="363"/>
        <end position="381"/>
    </location>
</feature>
<feature type="transmembrane region" description="Helical" evidence="7">
    <location>
        <begin position="393"/>
        <end position="412"/>
    </location>
</feature>
<dbReference type="SUPFAM" id="SSF161098">
    <property type="entry name" value="MetI-like"/>
    <property type="match status" value="2"/>
</dbReference>
<feature type="domain" description="ABC transmembrane type-1" evidence="8">
    <location>
        <begin position="353"/>
        <end position="533"/>
    </location>
</feature>
<evidence type="ECO:0000256" key="1">
    <source>
        <dbReference type="ARBA" id="ARBA00004651"/>
    </source>
</evidence>
<accession>A0ABX5QD76</accession>
<comment type="similarity">
    <text evidence="7">Belongs to the binding-protein-dependent transport system permease family.</text>
</comment>
<evidence type="ECO:0000256" key="2">
    <source>
        <dbReference type="ARBA" id="ARBA00022448"/>
    </source>
</evidence>
<comment type="subcellular location">
    <subcellularLocation>
        <location evidence="1 7">Cell membrane</location>
        <topology evidence="1 7">Multi-pass membrane protein</topology>
    </subcellularLocation>
</comment>
<evidence type="ECO:0000256" key="6">
    <source>
        <dbReference type="ARBA" id="ARBA00023136"/>
    </source>
</evidence>
<gene>
    <name evidence="9" type="ORF">Leucomu_02550</name>
</gene>
<feature type="transmembrane region" description="Helical" evidence="7">
    <location>
        <begin position="91"/>
        <end position="111"/>
    </location>
</feature>
<dbReference type="InterPro" id="IPR000515">
    <property type="entry name" value="MetI-like"/>
</dbReference>
<dbReference type="Pfam" id="PF00528">
    <property type="entry name" value="BPD_transp_1"/>
    <property type="match status" value="2"/>
</dbReference>
<dbReference type="PANTHER" id="PTHR30151">
    <property type="entry name" value="ALKANE SULFONATE ABC TRANSPORTER-RELATED, MEMBRANE SUBUNIT"/>
    <property type="match status" value="1"/>
</dbReference>
<protein>
    <submittedName>
        <fullName evidence="9">ABC transporter permease subunit</fullName>
    </submittedName>
</protein>
<dbReference type="EMBL" id="CP035037">
    <property type="protein sequence ID" value="QAB16950.1"/>
    <property type="molecule type" value="Genomic_DNA"/>
</dbReference>
<sequence length="551" mass="57775">MVLTATRAERLEDGAAGGELAPGALRRGSKRAAALRAALGWLVVIGLWELLGRTLLAGRHLIGTPSGIAVALVENAEVYGRGLLFTMREALAGYLLGNLAAVALALLVVLLPGLERIVLRFALVVYCLPLVALGPLLRLVYGFGDGPQITLAALAVYYLTLVPLLVGLRAVPRSWLDLTASYGRGRWTTLVTVRARAALPYLMAGLQASVPAAFLGALVGEFTGAERGLGVLSILALRSLDTDGLWALMVLSAAVSLLGYGVVSLIARRASPDRPTVLLTPPGSAPRRSALGRWGRAVGGALATTAIVLVAWVVLFEALGLNPYFAKRPWDVWDWLVASADAGEHRAELLEAVAETVAVATPGYFAGLAMGLLLAVAFSLSSRVRRALTPVAVALRCVPIIAIAPLLVAALGRGPFGTAVVVAIMTFFPTLVSCLYGLRQLPGQVSDVFATYATPSPRVLLLGRLPAMAPAFFSAARIAAPTALLAATVAEWLATGTGLGNMMAVDAATSRYTSLWATVVVVTLVSLVAYALVEFVEARVLARVAPEQTRW</sequence>
<feature type="domain" description="ABC transmembrane type-1" evidence="8">
    <location>
        <begin position="83"/>
        <end position="267"/>
    </location>
</feature>
<feature type="transmembrane region" description="Helical" evidence="7">
    <location>
        <begin position="514"/>
        <end position="533"/>
    </location>
</feature>
<feature type="transmembrane region" description="Helical" evidence="7">
    <location>
        <begin position="297"/>
        <end position="315"/>
    </location>
</feature>
<feature type="transmembrane region" description="Helical" evidence="7">
    <location>
        <begin position="149"/>
        <end position="168"/>
    </location>
</feature>
<feature type="transmembrane region" description="Helical" evidence="7">
    <location>
        <begin position="118"/>
        <end position="137"/>
    </location>
</feature>
<dbReference type="Gene3D" id="1.10.3720.10">
    <property type="entry name" value="MetI-like"/>
    <property type="match status" value="2"/>
</dbReference>
<feature type="transmembrane region" description="Helical" evidence="7">
    <location>
        <begin position="33"/>
        <end position="51"/>
    </location>
</feature>
<dbReference type="Proteomes" id="UP000285768">
    <property type="component" value="Chromosome"/>
</dbReference>
<dbReference type="PROSITE" id="PS50928">
    <property type="entry name" value="ABC_TM1"/>
    <property type="match status" value="2"/>
</dbReference>
<evidence type="ECO:0000256" key="7">
    <source>
        <dbReference type="RuleBase" id="RU363032"/>
    </source>
</evidence>
<dbReference type="CDD" id="cd06261">
    <property type="entry name" value="TM_PBP2"/>
    <property type="match status" value="1"/>
</dbReference>